<evidence type="ECO:0000256" key="4">
    <source>
        <dbReference type="PIRNR" id="PIRNR010044"/>
    </source>
</evidence>
<evidence type="ECO:0000256" key="3">
    <source>
        <dbReference type="ARBA" id="ARBA00025745"/>
    </source>
</evidence>
<dbReference type="Proteomes" id="UP001353858">
    <property type="component" value="Unassembled WGS sequence"/>
</dbReference>
<evidence type="ECO:0000256" key="1">
    <source>
        <dbReference type="ARBA" id="ARBA00019186"/>
    </source>
</evidence>
<comment type="subunit">
    <text evidence="4">Forms a heterodimer with PSMG1.</text>
</comment>
<dbReference type="GO" id="GO:0043248">
    <property type="term" value="P:proteasome assembly"/>
    <property type="evidence" value="ECO:0007669"/>
    <property type="project" value="TreeGrafter"/>
</dbReference>
<dbReference type="PIRSF" id="PIRSF010044">
    <property type="entry name" value="UCP010044"/>
    <property type="match status" value="1"/>
</dbReference>
<dbReference type="Pfam" id="PF09754">
    <property type="entry name" value="PAC2"/>
    <property type="match status" value="1"/>
</dbReference>
<name>A0AAN7SL22_9COLE</name>
<dbReference type="EMBL" id="JARPUR010000007">
    <property type="protein sequence ID" value="KAK4873223.1"/>
    <property type="molecule type" value="Genomic_DNA"/>
</dbReference>
<dbReference type="GO" id="GO:0005634">
    <property type="term" value="C:nucleus"/>
    <property type="evidence" value="ECO:0007669"/>
    <property type="project" value="TreeGrafter"/>
</dbReference>
<comment type="caution">
    <text evidence="5">The sequence shown here is derived from an EMBL/GenBank/DDBJ whole genome shotgun (WGS) entry which is preliminary data.</text>
</comment>
<dbReference type="InterPro" id="IPR016562">
    <property type="entry name" value="Proteasome_assmbl_chp_2_euk"/>
</dbReference>
<comment type="similarity">
    <text evidence="3 4">Belongs to the PSMG2 family.</text>
</comment>
<keyword evidence="2 4" id="KW-0143">Chaperone</keyword>
<keyword evidence="6" id="KW-1185">Reference proteome</keyword>
<sequence length="237" mass="26570">MKNIINIVNEIDTTDFTFLIPSVAVGNVGQLTIDLLISTYQFTKYATIWHPAILPSISGDPFDNNSTNISTACELFINNNLKLIVMQLRSGIENKLAVPFFNTLKDNITNLGCKQILILTSAFAHELHNINLSHFRYISNDQSIIDKLNSIDALPIEEVSIFGGGFATKLHSILQDSFKCSLIMKYSSEGDNVPDAVQFLEVITQVLQNFNEANKRQFAYPSSWKYTFGNPPPINIY</sequence>
<evidence type="ECO:0000313" key="5">
    <source>
        <dbReference type="EMBL" id="KAK4873223.1"/>
    </source>
</evidence>
<dbReference type="AlphaFoldDB" id="A0AAN7SL22"/>
<accession>A0AAN7SL22</accession>
<gene>
    <name evidence="5" type="ORF">RN001_015252</name>
</gene>
<evidence type="ECO:0000313" key="6">
    <source>
        <dbReference type="Proteomes" id="UP001353858"/>
    </source>
</evidence>
<reference evidence="6" key="1">
    <citation type="submission" date="2023-01" db="EMBL/GenBank/DDBJ databases">
        <title>Key to firefly adult light organ development and bioluminescence: homeobox transcription factors regulate luciferase expression and transportation to peroxisome.</title>
        <authorList>
            <person name="Fu X."/>
        </authorList>
    </citation>
    <scope>NUCLEOTIDE SEQUENCE [LARGE SCALE GENOMIC DNA]</scope>
</reference>
<dbReference type="InterPro" id="IPR019151">
    <property type="entry name" value="Proteasome_assmbl_chaperone_2"/>
</dbReference>
<dbReference type="InterPro" id="IPR038389">
    <property type="entry name" value="PSMG2_sf"/>
</dbReference>
<comment type="function">
    <text evidence="4">Chaperone protein which promotes assembly of the 20S proteasome as part of a heterodimer with PSMG1.</text>
</comment>
<dbReference type="PANTHER" id="PTHR12970:SF1">
    <property type="entry name" value="PROTEASOME ASSEMBLY CHAPERONE 2"/>
    <property type="match status" value="1"/>
</dbReference>
<dbReference type="Gene3D" id="3.40.50.10900">
    <property type="entry name" value="PAC-like subunit"/>
    <property type="match status" value="1"/>
</dbReference>
<protein>
    <recommendedName>
        <fullName evidence="1 4">Proteasome assembly chaperone 2</fullName>
    </recommendedName>
</protein>
<dbReference type="PANTHER" id="PTHR12970">
    <property type="entry name" value="PROTEASOME ASSEMBLY CHAPERONE 2"/>
    <property type="match status" value="1"/>
</dbReference>
<organism evidence="5 6">
    <name type="scientific">Aquatica leii</name>
    <dbReference type="NCBI Taxonomy" id="1421715"/>
    <lineage>
        <taxon>Eukaryota</taxon>
        <taxon>Metazoa</taxon>
        <taxon>Ecdysozoa</taxon>
        <taxon>Arthropoda</taxon>
        <taxon>Hexapoda</taxon>
        <taxon>Insecta</taxon>
        <taxon>Pterygota</taxon>
        <taxon>Neoptera</taxon>
        <taxon>Endopterygota</taxon>
        <taxon>Coleoptera</taxon>
        <taxon>Polyphaga</taxon>
        <taxon>Elateriformia</taxon>
        <taxon>Elateroidea</taxon>
        <taxon>Lampyridae</taxon>
        <taxon>Luciolinae</taxon>
        <taxon>Aquatica</taxon>
    </lineage>
</organism>
<evidence type="ECO:0000256" key="2">
    <source>
        <dbReference type="ARBA" id="ARBA00023186"/>
    </source>
</evidence>
<proteinExistence type="inferred from homology"/>
<dbReference type="GO" id="GO:0005829">
    <property type="term" value="C:cytosol"/>
    <property type="evidence" value="ECO:0007669"/>
    <property type="project" value="TreeGrafter"/>
</dbReference>